<dbReference type="InterPro" id="IPR016040">
    <property type="entry name" value="NAD(P)-bd_dom"/>
</dbReference>
<sequence>MARITVLGGTGYAGGHIVQEAAARGHQVTSYSRNAPENPVDGVTYETGSVLEHDVLAAAVADTDAVIDALSPRGDMAGKLEGIVNDLVNLLEGTSTRLGVVGGASSLLVSEGGPRLIDTAPPAPEVADEIQTGITVLQLLSDYTGQVDWFYVSPAALFGSWAPGEATGTYRTSDDILLVDDEGISQISGADFAKAIVDEIETPSHHQSRFHVAN</sequence>
<dbReference type="GO" id="GO:0016646">
    <property type="term" value="F:oxidoreductase activity, acting on the CH-NH group of donors, NAD or NADP as acceptor"/>
    <property type="evidence" value="ECO:0007669"/>
    <property type="project" value="TreeGrafter"/>
</dbReference>
<dbReference type="EMBL" id="QEOP01000002">
    <property type="protein sequence ID" value="PVZ94740.1"/>
    <property type="molecule type" value="Genomic_DNA"/>
</dbReference>
<evidence type="ECO:0000313" key="2">
    <source>
        <dbReference type="EMBL" id="PVZ94740.1"/>
    </source>
</evidence>
<dbReference type="PANTHER" id="PTHR43355:SF2">
    <property type="entry name" value="FLAVIN REDUCTASE (NADPH)"/>
    <property type="match status" value="1"/>
</dbReference>
<evidence type="ECO:0000313" key="3">
    <source>
        <dbReference type="Proteomes" id="UP000244893"/>
    </source>
</evidence>
<dbReference type="Proteomes" id="UP000244893">
    <property type="component" value="Unassembled WGS sequence"/>
</dbReference>
<feature type="domain" description="NAD(P)-binding" evidence="1">
    <location>
        <begin position="8"/>
        <end position="203"/>
    </location>
</feature>
<dbReference type="AlphaFoldDB" id="A0A2V1HUW2"/>
<proteinExistence type="predicted"/>
<dbReference type="Gene3D" id="3.40.50.720">
    <property type="entry name" value="NAD(P)-binding Rossmann-like Domain"/>
    <property type="match status" value="1"/>
</dbReference>
<name>A0A2V1HUW2_9MICO</name>
<keyword evidence="3" id="KW-1185">Reference proteome</keyword>
<dbReference type="SUPFAM" id="SSF51735">
    <property type="entry name" value="NAD(P)-binding Rossmann-fold domains"/>
    <property type="match status" value="1"/>
</dbReference>
<reference evidence="2 3" key="1">
    <citation type="submission" date="2018-05" db="EMBL/GenBank/DDBJ databases">
        <title>Amnibacterium sp. M8JJ-5, whole genome shotgun sequence.</title>
        <authorList>
            <person name="Tuo L."/>
        </authorList>
    </citation>
    <scope>NUCLEOTIDE SEQUENCE [LARGE SCALE GENOMIC DNA]</scope>
    <source>
        <strain evidence="2 3">M8JJ-5</strain>
    </source>
</reference>
<dbReference type="Pfam" id="PF13460">
    <property type="entry name" value="NAD_binding_10"/>
    <property type="match status" value="1"/>
</dbReference>
<dbReference type="OrthoDB" id="3191258at2"/>
<evidence type="ECO:0000259" key="1">
    <source>
        <dbReference type="Pfam" id="PF13460"/>
    </source>
</evidence>
<gene>
    <name evidence="2" type="ORF">DDQ50_13755</name>
</gene>
<dbReference type="RefSeq" id="WP_116757251.1">
    <property type="nucleotide sequence ID" value="NZ_JBHUEX010000001.1"/>
</dbReference>
<dbReference type="PANTHER" id="PTHR43355">
    <property type="entry name" value="FLAVIN REDUCTASE (NADPH)"/>
    <property type="match status" value="1"/>
</dbReference>
<accession>A0A2V1HUW2</accession>
<dbReference type="InterPro" id="IPR051606">
    <property type="entry name" value="Polyketide_Oxido-like"/>
</dbReference>
<organism evidence="2 3">
    <name type="scientific">Amnibacterium flavum</name>
    <dbReference type="NCBI Taxonomy" id="2173173"/>
    <lineage>
        <taxon>Bacteria</taxon>
        <taxon>Bacillati</taxon>
        <taxon>Actinomycetota</taxon>
        <taxon>Actinomycetes</taxon>
        <taxon>Micrococcales</taxon>
        <taxon>Microbacteriaceae</taxon>
        <taxon>Amnibacterium</taxon>
    </lineage>
</organism>
<comment type="caution">
    <text evidence="2">The sequence shown here is derived from an EMBL/GenBank/DDBJ whole genome shotgun (WGS) entry which is preliminary data.</text>
</comment>
<dbReference type="InterPro" id="IPR036291">
    <property type="entry name" value="NAD(P)-bd_dom_sf"/>
</dbReference>
<protein>
    <submittedName>
        <fullName evidence="2">NAD-dependent epimerase</fullName>
    </submittedName>
</protein>